<dbReference type="InterPro" id="IPR012337">
    <property type="entry name" value="RNaseH-like_sf"/>
</dbReference>
<comment type="subunit">
    <text evidence="14">Monomer. Interacts with ssb (via C-terminus); this interaction stimulates the exonuclease activity by recruiting the enzyme to its substrate.</text>
</comment>
<evidence type="ECO:0000256" key="6">
    <source>
        <dbReference type="ARBA" id="ARBA00022723"/>
    </source>
</evidence>
<evidence type="ECO:0000256" key="3">
    <source>
        <dbReference type="ARBA" id="ARBA00012108"/>
    </source>
</evidence>
<evidence type="ECO:0000256" key="12">
    <source>
        <dbReference type="ARBA" id="ARBA00023204"/>
    </source>
</evidence>
<reference evidence="17" key="1">
    <citation type="submission" date="2020-08" db="EMBL/GenBank/DDBJ databases">
        <title>Genome Sequencing and Pan-Genome Analysis of Migratory bird Vibrio Strains, Inner Mongolia.</title>
        <authorList>
            <person name="Zheng L."/>
        </authorList>
    </citation>
    <scope>NUCLEOTIDE SEQUENCE</scope>
    <source>
        <strain evidence="17">M13F</strain>
    </source>
</reference>
<proteinExistence type="predicted"/>
<dbReference type="Gene3D" id="3.30.1520.20">
    <property type="entry name" value="Exonuclease ExoI, domain 2"/>
    <property type="match status" value="1"/>
</dbReference>
<evidence type="ECO:0000256" key="4">
    <source>
        <dbReference type="ARBA" id="ARBA00019900"/>
    </source>
</evidence>
<dbReference type="SUPFAM" id="SSF53098">
    <property type="entry name" value="Ribonuclease H-like"/>
    <property type="match status" value="1"/>
</dbReference>
<comment type="caution">
    <text evidence="17">The sequence shown here is derived from an EMBL/GenBank/DDBJ whole genome shotgun (WGS) entry which is preliminary data.</text>
</comment>
<dbReference type="InterPro" id="IPR013620">
    <property type="entry name" value="Exonuc_1_SH3"/>
</dbReference>
<dbReference type="GO" id="GO:0046872">
    <property type="term" value="F:metal ion binding"/>
    <property type="evidence" value="ECO:0007669"/>
    <property type="project" value="UniProtKB-KW"/>
</dbReference>
<evidence type="ECO:0000256" key="8">
    <source>
        <dbReference type="ARBA" id="ARBA00022801"/>
    </source>
</evidence>
<dbReference type="GO" id="GO:0003677">
    <property type="term" value="F:DNA binding"/>
    <property type="evidence" value="ECO:0007669"/>
    <property type="project" value="UniProtKB-KW"/>
</dbReference>
<dbReference type="InterPro" id="IPR058561">
    <property type="entry name" value="Exonuc_1_C"/>
</dbReference>
<evidence type="ECO:0000259" key="16">
    <source>
        <dbReference type="PROSITE" id="PS51785"/>
    </source>
</evidence>
<evidence type="ECO:0000256" key="10">
    <source>
        <dbReference type="ARBA" id="ARBA00022842"/>
    </source>
</evidence>
<dbReference type="RefSeq" id="WP_187026618.1">
    <property type="nucleotide sequence ID" value="NZ_JACRUP010000010.1"/>
</dbReference>
<evidence type="ECO:0000256" key="1">
    <source>
        <dbReference type="ARBA" id="ARBA00000563"/>
    </source>
</evidence>
<dbReference type="InterPro" id="IPR034747">
    <property type="entry name" value="EXOI_SH3"/>
</dbReference>
<dbReference type="EC" id="3.1.11.1" evidence="3"/>
<dbReference type="Proteomes" id="UP000615796">
    <property type="component" value="Unassembled WGS sequence"/>
</dbReference>
<evidence type="ECO:0000259" key="15">
    <source>
        <dbReference type="PROSITE" id="PS51784"/>
    </source>
</evidence>
<dbReference type="EMBL" id="JACRUP010000010">
    <property type="protein sequence ID" value="MBC5852066.1"/>
    <property type="molecule type" value="Genomic_DNA"/>
</dbReference>
<evidence type="ECO:0000256" key="11">
    <source>
        <dbReference type="ARBA" id="ARBA00023125"/>
    </source>
</evidence>
<evidence type="ECO:0000256" key="2">
    <source>
        <dbReference type="ARBA" id="ARBA00001946"/>
    </source>
</evidence>
<keyword evidence="9" id="KW-0269">Exonuclease</keyword>
<dbReference type="InterPro" id="IPR036397">
    <property type="entry name" value="RNaseH_sf"/>
</dbReference>
<dbReference type="InterPro" id="IPR013520">
    <property type="entry name" value="Ribonucl_H"/>
</dbReference>
<organism evidence="17 18">
    <name type="scientific">Vibrio metschnikovii</name>
    <dbReference type="NCBI Taxonomy" id="28172"/>
    <lineage>
        <taxon>Bacteria</taxon>
        <taxon>Pseudomonadati</taxon>
        <taxon>Pseudomonadota</taxon>
        <taxon>Gammaproteobacteria</taxon>
        <taxon>Vibrionales</taxon>
        <taxon>Vibrionaceae</taxon>
        <taxon>Vibrio</taxon>
    </lineage>
</organism>
<evidence type="ECO:0000313" key="17">
    <source>
        <dbReference type="EMBL" id="MBC5852066.1"/>
    </source>
</evidence>
<feature type="domain" description="ExoI C-terminal" evidence="16">
    <location>
        <begin position="365"/>
        <end position="506"/>
    </location>
</feature>
<dbReference type="PROSITE" id="PS51785">
    <property type="entry name" value="EXOI_C"/>
    <property type="match status" value="1"/>
</dbReference>
<dbReference type="GO" id="GO:0008310">
    <property type="term" value="F:single-stranded DNA 3'-5' DNA exonuclease activity"/>
    <property type="evidence" value="ECO:0007669"/>
    <property type="project" value="UniProtKB-EC"/>
</dbReference>
<comment type="catalytic activity">
    <reaction evidence="1">
        <text>Exonucleolytic cleavage in the 3'- to 5'-direction to yield nucleoside 5'-phosphates.</text>
        <dbReference type="EC" id="3.1.11.1"/>
    </reaction>
</comment>
<dbReference type="Pfam" id="PF08411">
    <property type="entry name" value="ExoI_SH3"/>
    <property type="match status" value="1"/>
</dbReference>
<protein>
    <recommendedName>
        <fullName evidence="4">Exodeoxyribonuclease I</fullName>
        <ecNumber evidence="3">3.1.11.1</ecNumber>
    </recommendedName>
    <alternativeName>
        <fullName evidence="13">DNA deoxyribophosphodiesterase</fullName>
    </alternativeName>
</protein>
<keyword evidence="11" id="KW-0238">DNA-binding</keyword>
<keyword evidence="7" id="KW-0227">DNA damage</keyword>
<keyword evidence="6" id="KW-0479">Metal-binding</keyword>
<keyword evidence="8 17" id="KW-0378">Hydrolase</keyword>
<keyword evidence="10" id="KW-0460">Magnesium</keyword>
<name>A0A9X0UJM9_VIBME</name>
<evidence type="ECO:0000256" key="14">
    <source>
        <dbReference type="ARBA" id="ARBA00046792"/>
    </source>
</evidence>
<accession>A0A9X0UJM9</accession>
<comment type="cofactor">
    <cofactor evidence="2">
        <name>Mg(2+)</name>
        <dbReference type="ChEBI" id="CHEBI:18420"/>
    </cofactor>
</comment>
<dbReference type="GO" id="GO:0006281">
    <property type="term" value="P:DNA repair"/>
    <property type="evidence" value="ECO:0007669"/>
    <property type="project" value="UniProtKB-KW"/>
</dbReference>
<gene>
    <name evidence="17" type="primary">sbcB</name>
    <name evidence="17" type="ORF">H8Q88_14255</name>
</gene>
<dbReference type="InterPro" id="IPR038649">
    <property type="entry name" value="EXOI_SH3_sf"/>
</dbReference>
<feature type="domain" description="ExoI SH3-like" evidence="15">
    <location>
        <begin position="206"/>
        <end position="363"/>
    </location>
</feature>
<dbReference type="Pfam" id="PF00929">
    <property type="entry name" value="RNase_T"/>
    <property type="match status" value="1"/>
</dbReference>
<evidence type="ECO:0000256" key="7">
    <source>
        <dbReference type="ARBA" id="ARBA00022763"/>
    </source>
</evidence>
<evidence type="ECO:0000256" key="13">
    <source>
        <dbReference type="ARBA" id="ARBA00031220"/>
    </source>
</evidence>
<dbReference type="AlphaFoldDB" id="A0A9X0UJM9"/>
<keyword evidence="18" id="KW-1185">Reference proteome</keyword>
<sequence length="551" mass="64099">MPIKLDPVFYESFFFYDYETAGLDKNHSQPVQGAWIYTDSQLNIIQGSDQNVYCKMRLDVVPSIDAFMITKIDPKTLEEKGVSEYEFAKIVQHAMQQKPNTCISGYNTMAFDDEVTRNLMFRNNRRMYDHEWKNNNGRVDFYNLLKMTYAYFPNLINFPYNEEGKISLKLEDLCRANDLLHESAHDALSDVIATVHLAKLIRDKKPRLFDYFLKLSSKNNVKNLLTERQPMFYTERVIDEANYFTTLIYPLVMDPKNKNAFICVDLTQDPTTLINSSAEEIQKLVFTKRAELPEDAPRLGLHSIKTNKQPILKEVDDQSSSLLYKRFNIDREQCDRNLALINEAIKNDPYFLTRLQAAFESNLPDKSDVYGTLYSGGFLSNNDMAIRDSMHHIVDFSSNATRLEKTDVYDQALKANDKKRIADLLLRSKWNTHMDNLLSSEAYSKVEFRNYLSYVSKMVSFKLPDADNETISSFKTRLKELPFERALTDEEKYILKGLEQHVAKMEASLSELREIDKQNESEYKVEISGDSSFKKFTIQTRELEKNQNLSM</sequence>
<dbReference type="Gene3D" id="3.30.420.10">
    <property type="entry name" value="Ribonuclease H-like superfamily/Ribonuclease H"/>
    <property type="match status" value="1"/>
</dbReference>
<evidence type="ECO:0000256" key="9">
    <source>
        <dbReference type="ARBA" id="ARBA00022839"/>
    </source>
</evidence>
<evidence type="ECO:0000256" key="5">
    <source>
        <dbReference type="ARBA" id="ARBA00022722"/>
    </source>
</evidence>
<dbReference type="FunFam" id="3.30.420.10:FF:000033">
    <property type="entry name" value="Exodeoxyribonuclease I"/>
    <property type="match status" value="1"/>
</dbReference>
<dbReference type="NCBIfam" id="NF008746">
    <property type="entry name" value="PRK11779.1"/>
    <property type="match status" value="1"/>
</dbReference>
<keyword evidence="12" id="KW-0234">DNA repair</keyword>
<keyword evidence="5" id="KW-0540">Nuclease</keyword>
<dbReference type="PROSITE" id="PS51784">
    <property type="entry name" value="EXOI_SH3"/>
    <property type="match status" value="1"/>
</dbReference>
<evidence type="ECO:0000313" key="18">
    <source>
        <dbReference type="Proteomes" id="UP000615796"/>
    </source>
</evidence>